<sequence length="201" mass="22246">MEPEQRVVRQRRFFRRLWPGRNPLARSWDRVEGVVLLLAILAPLVMLPFAAAAGSETYARDQRASAVQARGLYRAEATLLADAPSLTPLPARAGTSADEVAVRAEWRLADGSRKVGTVRAEAGSLSGSTVPVWLDQRGDPTQRPQPSAHAMASAIGAATALWLGTVTVCVGGYWLVRKLLDRRRFDQWEREWTDIGPRSRY</sequence>
<organism evidence="2 3">
    <name type="scientific">Prauserella alba</name>
    <dbReference type="NCBI Taxonomy" id="176898"/>
    <lineage>
        <taxon>Bacteria</taxon>
        <taxon>Bacillati</taxon>
        <taxon>Actinomycetota</taxon>
        <taxon>Actinomycetes</taxon>
        <taxon>Pseudonocardiales</taxon>
        <taxon>Pseudonocardiaceae</taxon>
        <taxon>Prauserella</taxon>
    </lineage>
</organism>
<keyword evidence="1" id="KW-1133">Transmembrane helix</keyword>
<keyword evidence="1" id="KW-0812">Transmembrane</keyword>
<feature type="transmembrane region" description="Helical" evidence="1">
    <location>
        <begin position="150"/>
        <end position="176"/>
    </location>
</feature>
<dbReference type="EMBL" id="BAAALM010000008">
    <property type="protein sequence ID" value="GAA1205487.1"/>
    <property type="molecule type" value="Genomic_DNA"/>
</dbReference>
<keyword evidence="3" id="KW-1185">Reference proteome</keyword>
<evidence type="ECO:0000313" key="3">
    <source>
        <dbReference type="Proteomes" id="UP001500467"/>
    </source>
</evidence>
<evidence type="ECO:0000256" key="1">
    <source>
        <dbReference type="SAM" id="Phobius"/>
    </source>
</evidence>
<dbReference type="PANTHER" id="PTHR42305">
    <property type="entry name" value="MEMBRANE PROTEIN RV1733C-RELATED"/>
    <property type="match status" value="1"/>
</dbReference>
<dbReference type="PANTHER" id="PTHR42305:SF1">
    <property type="entry name" value="MEMBRANE PROTEIN RV1733C-RELATED"/>
    <property type="match status" value="1"/>
</dbReference>
<evidence type="ECO:0000313" key="2">
    <source>
        <dbReference type="EMBL" id="GAA1205487.1"/>
    </source>
</evidence>
<proteinExistence type="predicted"/>
<gene>
    <name evidence="2" type="ORF">GCM10009675_25350</name>
</gene>
<dbReference type="InterPro" id="IPR039708">
    <property type="entry name" value="MT1774/Rv1733c-like"/>
</dbReference>
<accession>A0ABN1VCJ3</accession>
<keyword evidence="1" id="KW-0472">Membrane</keyword>
<dbReference type="RefSeq" id="WP_253858126.1">
    <property type="nucleotide sequence ID" value="NZ_BAAALM010000008.1"/>
</dbReference>
<comment type="caution">
    <text evidence="2">The sequence shown here is derived from an EMBL/GenBank/DDBJ whole genome shotgun (WGS) entry which is preliminary data.</text>
</comment>
<dbReference type="Proteomes" id="UP001500467">
    <property type="component" value="Unassembled WGS sequence"/>
</dbReference>
<protein>
    <submittedName>
        <fullName evidence="2">Membrane protein</fullName>
    </submittedName>
</protein>
<name>A0ABN1VCJ3_9PSEU</name>
<reference evidence="2 3" key="1">
    <citation type="journal article" date="2019" name="Int. J. Syst. Evol. Microbiol.">
        <title>The Global Catalogue of Microorganisms (GCM) 10K type strain sequencing project: providing services to taxonomists for standard genome sequencing and annotation.</title>
        <authorList>
            <consortium name="The Broad Institute Genomics Platform"/>
            <consortium name="The Broad Institute Genome Sequencing Center for Infectious Disease"/>
            <person name="Wu L."/>
            <person name="Ma J."/>
        </authorList>
    </citation>
    <scope>NUCLEOTIDE SEQUENCE [LARGE SCALE GENOMIC DNA]</scope>
    <source>
        <strain evidence="2 3">JCM 13022</strain>
    </source>
</reference>